<feature type="coiled-coil region" evidence="8">
    <location>
        <begin position="361"/>
        <end position="440"/>
    </location>
</feature>
<dbReference type="PANTHER" id="PTHR30026">
    <property type="entry name" value="OUTER MEMBRANE PROTEIN TOLC"/>
    <property type="match status" value="1"/>
</dbReference>
<dbReference type="InterPro" id="IPR051906">
    <property type="entry name" value="TolC-like"/>
</dbReference>
<dbReference type="SUPFAM" id="SSF56954">
    <property type="entry name" value="Outer membrane efflux proteins (OEP)"/>
    <property type="match status" value="1"/>
</dbReference>
<reference evidence="10 11" key="1">
    <citation type="journal article" date="2006" name="Environ. Microbiol.">
        <title>Whole genome analysis of the marine Bacteroidetes'Gramella forsetii' reveals adaptations to degradation of polymeric organic matter.</title>
        <authorList>
            <person name="Bauer M."/>
            <person name="Kube M."/>
            <person name="Teeling H."/>
            <person name="Richter M."/>
            <person name="Lombardot T."/>
            <person name="Allers E."/>
            <person name="Wuerdemann C.A."/>
            <person name="Quast C."/>
            <person name="Kuhl H."/>
            <person name="Knaust F."/>
            <person name="Woebken D."/>
            <person name="Bischof K."/>
            <person name="Mussmann M."/>
            <person name="Choudhuri J.V."/>
            <person name="Meyer F."/>
            <person name="Reinhardt R."/>
            <person name="Amann R.I."/>
            <person name="Gloeckner F.O."/>
        </authorList>
    </citation>
    <scope>NUCLEOTIDE SEQUENCE [LARGE SCALE GENOMIC DNA]</scope>
    <source>
        <strain evidence="10 11">KT0803</strain>
    </source>
</reference>
<keyword evidence="4" id="KW-1134">Transmembrane beta strand</keyword>
<organism evidence="10 11">
    <name type="scientific">Christiangramia forsetii (strain DSM 17595 / CGMCC 1.15422 / KT0803)</name>
    <name type="common">Gramella forsetii</name>
    <dbReference type="NCBI Taxonomy" id="411154"/>
    <lineage>
        <taxon>Bacteria</taxon>
        <taxon>Pseudomonadati</taxon>
        <taxon>Bacteroidota</taxon>
        <taxon>Flavobacteriia</taxon>
        <taxon>Flavobacteriales</taxon>
        <taxon>Flavobacteriaceae</taxon>
        <taxon>Christiangramia</taxon>
    </lineage>
</organism>
<feature type="coiled-coil region" evidence="8">
    <location>
        <begin position="168"/>
        <end position="195"/>
    </location>
</feature>
<feature type="signal peptide" evidence="9">
    <location>
        <begin position="1"/>
        <end position="25"/>
    </location>
</feature>
<comment type="similarity">
    <text evidence="2">Belongs to the outer membrane factor (OMF) (TC 1.B.17) family.</text>
</comment>
<evidence type="ECO:0000313" key="11">
    <source>
        <dbReference type="Proteomes" id="UP000000755"/>
    </source>
</evidence>
<dbReference type="Pfam" id="PF02321">
    <property type="entry name" value="OEP"/>
    <property type="match status" value="1"/>
</dbReference>
<comment type="subcellular location">
    <subcellularLocation>
        <location evidence="1">Cell outer membrane</location>
    </subcellularLocation>
</comment>
<keyword evidence="9" id="KW-0732">Signal</keyword>
<keyword evidence="3" id="KW-0813">Transport</keyword>
<dbReference type="GO" id="GO:0015562">
    <property type="term" value="F:efflux transmembrane transporter activity"/>
    <property type="evidence" value="ECO:0007669"/>
    <property type="project" value="InterPro"/>
</dbReference>
<evidence type="ECO:0000313" key="10">
    <source>
        <dbReference type="EMBL" id="CAL68030.1"/>
    </source>
</evidence>
<protein>
    <submittedName>
        <fullName evidence="10">Outer membrane efflux protein</fullName>
    </submittedName>
</protein>
<dbReference type="EMBL" id="CU207366">
    <property type="protein sequence ID" value="CAL68030.1"/>
    <property type="molecule type" value="Genomic_DNA"/>
</dbReference>
<dbReference type="RefSeq" id="WP_011710931.1">
    <property type="nucleotide sequence ID" value="NC_008571.1"/>
</dbReference>
<dbReference type="PANTHER" id="PTHR30026:SF20">
    <property type="entry name" value="OUTER MEMBRANE PROTEIN TOLC"/>
    <property type="match status" value="1"/>
</dbReference>
<dbReference type="Gene3D" id="1.20.1600.10">
    <property type="entry name" value="Outer membrane efflux proteins (OEP)"/>
    <property type="match status" value="1"/>
</dbReference>
<dbReference type="GO" id="GO:0009279">
    <property type="term" value="C:cell outer membrane"/>
    <property type="evidence" value="ECO:0007669"/>
    <property type="project" value="UniProtKB-SubCell"/>
</dbReference>
<name>A0M5Y5_CHRFK</name>
<dbReference type="HOGENOM" id="CLU_012817_10_0_10"/>
<evidence type="ECO:0000256" key="2">
    <source>
        <dbReference type="ARBA" id="ARBA00007613"/>
    </source>
</evidence>
<evidence type="ECO:0000256" key="5">
    <source>
        <dbReference type="ARBA" id="ARBA00022692"/>
    </source>
</evidence>
<dbReference type="STRING" id="411154.GFO_3086"/>
<keyword evidence="7" id="KW-0998">Cell outer membrane</keyword>
<dbReference type="InterPro" id="IPR003423">
    <property type="entry name" value="OMP_efflux"/>
</dbReference>
<evidence type="ECO:0000256" key="7">
    <source>
        <dbReference type="ARBA" id="ARBA00023237"/>
    </source>
</evidence>
<evidence type="ECO:0000256" key="3">
    <source>
        <dbReference type="ARBA" id="ARBA00022448"/>
    </source>
</evidence>
<evidence type="ECO:0000256" key="1">
    <source>
        <dbReference type="ARBA" id="ARBA00004442"/>
    </source>
</evidence>
<accession>A0M5Y5</accession>
<evidence type="ECO:0000256" key="9">
    <source>
        <dbReference type="SAM" id="SignalP"/>
    </source>
</evidence>
<dbReference type="Proteomes" id="UP000000755">
    <property type="component" value="Chromosome"/>
</dbReference>
<dbReference type="GO" id="GO:1990281">
    <property type="term" value="C:efflux pump complex"/>
    <property type="evidence" value="ECO:0007669"/>
    <property type="project" value="TreeGrafter"/>
</dbReference>
<dbReference type="KEGG" id="gfo:GFO_3086"/>
<keyword evidence="6" id="KW-0472">Membrane</keyword>
<evidence type="ECO:0000256" key="6">
    <source>
        <dbReference type="ARBA" id="ARBA00023136"/>
    </source>
</evidence>
<evidence type="ECO:0000256" key="8">
    <source>
        <dbReference type="SAM" id="Coils"/>
    </source>
</evidence>
<evidence type="ECO:0000256" key="4">
    <source>
        <dbReference type="ARBA" id="ARBA00022452"/>
    </source>
</evidence>
<keyword evidence="5" id="KW-0812">Transmembrane</keyword>
<dbReference type="eggNOG" id="COG1538">
    <property type="taxonomic scope" value="Bacteria"/>
</dbReference>
<gene>
    <name evidence="10" type="ordered locus">GFO_3086</name>
</gene>
<dbReference type="GO" id="GO:0015288">
    <property type="term" value="F:porin activity"/>
    <property type="evidence" value="ECO:0007669"/>
    <property type="project" value="TreeGrafter"/>
</dbReference>
<dbReference type="AlphaFoldDB" id="A0M5Y5"/>
<keyword evidence="8" id="KW-0175">Coiled coil</keyword>
<proteinExistence type="inferred from homology"/>
<sequence length="463" mass="52103">MRISFRKRFLLILIAAMGGIMAVNAQDSISNQDYSFSLEEAIRYGLENSYNSQTASKDVAIALKQKWEIISQGLPQISANAEYRNNLVQPVTLLPGAIAGGEPGTFVPVTFGTKQNLTATATWNQLIFDGSYIVGIQSSKTLLQITENAKIKTDLEVKKAITDAYGNVLLAEENIEILKNNLKTVQKNLDDTQVIFENGLAEEEEVEQLKITQLGLQANLNNAVRMEDIAYDMLKVTMGIPVENPIQVEDELDQLSMENFDLLLLSKEINVEENIDYRIAEDQANSAEIEVKLEKSKALPTLSAFVNYGAQGNSDDFTFFTNNQTYFDQSILGLSLNVPIFSSGMRSARTAQKELAYEQSLLELEQTKNQVKLNIQTAKNDYSFSLENYENKKQNLNLAERIENKNQIKFFEGLATSFELSEAQRQLYQAQQEYLQAMLDVITQKAKLENLLDTTTYSENYDN</sequence>
<feature type="chain" id="PRO_5002626776" evidence="9">
    <location>
        <begin position="26"/>
        <end position="463"/>
    </location>
</feature>